<dbReference type="InterPro" id="IPR001789">
    <property type="entry name" value="Sig_transdc_resp-reg_receiver"/>
</dbReference>
<dbReference type="InterPro" id="IPR039420">
    <property type="entry name" value="WalR-like"/>
</dbReference>
<dbReference type="SUPFAM" id="SSF46894">
    <property type="entry name" value="C-terminal effector domain of the bipartite response regulators"/>
    <property type="match status" value="1"/>
</dbReference>
<dbReference type="PANTHER" id="PTHR48111">
    <property type="entry name" value="REGULATOR OF RPOS"/>
    <property type="match status" value="1"/>
</dbReference>
<dbReference type="GO" id="GO:0000156">
    <property type="term" value="F:phosphorelay response regulator activity"/>
    <property type="evidence" value="ECO:0007669"/>
    <property type="project" value="TreeGrafter"/>
</dbReference>
<dbReference type="GO" id="GO:0032993">
    <property type="term" value="C:protein-DNA complex"/>
    <property type="evidence" value="ECO:0007669"/>
    <property type="project" value="TreeGrafter"/>
</dbReference>
<dbReference type="PANTHER" id="PTHR48111:SF22">
    <property type="entry name" value="REGULATOR OF RPOS"/>
    <property type="match status" value="1"/>
</dbReference>
<dbReference type="GO" id="GO:0000976">
    <property type="term" value="F:transcription cis-regulatory region binding"/>
    <property type="evidence" value="ECO:0007669"/>
    <property type="project" value="TreeGrafter"/>
</dbReference>
<evidence type="ECO:0000256" key="3">
    <source>
        <dbReference type="ARBA" id="ARBA00023015"/>
    </source>
</evidence>
<reference evidence="8" key="1">
    <citation type="submission" date="2019-08" db="EMBL/GenBank/DDBJ databases">
        <authorList>
            <person name="Kucharzyk K."/>
            <person name="Murdoch R.W."/>
            <person name="Higgins S."/>
            <person name="Loffler F."/>
        </authorList>
    </citation>
    <scope>NUCLEOTIDE SEQUENCE</scope>
</reference>
<dbReference type="InterPro" id="IPR011006">
    <property type="entry name" value="CheY-like_superfamily"/>
</dbReference>
<feature type="domain" description="Response regulatory" evidence="6">
    <location>
        <begin position="2"/>
        <end position="116"/>
    </location>
</feature>
<accession>A0A644TFX0</accession>
<dbReference type="GO" id="GO:0005829">
    <property type="term" value="C:cytosol"/>
    <property type="evidence" value="ECO:0007669"/>
    <property type="project" value="TreeGrafter"/>
</dbReference>
<feature type="domain" description="OmpR/PhoB-type" evidence="7">
    <location>
        <begin position="125"/>
        <end position="223"/>
    </location>
</feature>
<evidence type="ECO:0000259" key="7">
    <source>
        <dbReference type="PROSITE" id="PS51755"/>
    </source>
</evidence>
<comment type="caution">
    <text evidence="8">The sequence shown here is derived from an EMBL/GenBank/DDBJ whole genome shotgun (WGS) entry which is preliminary data.</text>
</comment>
<dbReference type="Gene3D" id="1.10.10.10">
    <property type="entry name" value="Winged helix-like DNA-binding domain superfamily/Winged helix DNA-binding domain"/>
    <property type="match status" value="1"/>
</dbReference>
<dbReference type="SUPFAM" id="SSF52172">
    <property type="entry name" value="CheY-like"/>
    <property type="match status" value="1"/>
</dbReference>
<proteinExistence type="predicted"/>
<keyword evidence="5" id="KW-0804">Transcription</keyword>
<keyword evidence="3" id="KW-0805">Transcription regulation</keyword>
<dbReference type="CDD" id="cd00383">
    <property type="entry name" value="trans_reg_C"/>
    <property type="match status" value="1"/>
</dbReference>
<evidence type="ECO:0000313" key="8">
    <source>
        <dbReference type="EMBL" id="MPL65132.1"/>
    </source>
</evidence>
<dbReference type="InterPro" id="IPR036388">
    <property type="entry name" value="WH-like_DNA-bd_sf"/>
</dbReference>
<dbReference type="GO" id="GO:0006355">
    <property type="term" value="P:regulation of DNA-templated transcription"/>
    <property type="evidence" value="ECO:0007669"/>
    <property type="project" value="InterPro"/>
</dbReference>
<evidence type="ECO:0000256" key="1">
    <source>
        <dbReference type="ARBA" id="ARBA00022553"/>
    </source>
</evidence>
<dbReference type="Pfam" id="PF00072">
    <property type="entry name" value="Response_reg"/>
    <property type="match status" value="1"/>
</dbReference>
<dbReference type="InterPro" id="IPR001867">
    <property type="entry name" value="OmpR/PhoB-type_DNA-bd"/>
</dbReference>
<evidence type="ECO:0000256" key="4">
    <source>
        <dbReference type="ARBA" id="ARBA00023125"/>
    </source>
</evidence>
<keyword evidence="4" id="KW-0238">DNA-binding</keyword>
<keyword evidence="1" id="KW-0597">Phosphoprotein</keyword>
<dbReference type="PROSITE" id="PS51755">
    <property type="entry name" value="OMPR_PHOB"/>
    <property type="match status" value="1"/>
</dbReference>
<dbReference type="InterPro" id="IPR016032">
    <property type="entry name" value="Sig_transdc_resp-reg_C-effctor"/>
</dbReference>
<protein>
    <submittedName>
        <fullName evidence="8">Response regulator ArlR</fullName>
    </submittedName>
</protein>
<dbReference type="Pfam" id="PF00486">
    <property type="entry name" value="Trans_reg_C"/>
    <property type="match status" value="1"/>
</dbReference>
<gene>
    <name evidence="8" type="primary">arlR_4</name>
    <name evidence="8" type="ORF">SDC9_10795</name>
</gene>
<evidence type="ECO:0000256" key="2">
    <source>
        <dbReference type="ARBA" id="ARBA00023012"/>
    </source>
</evidence>
<dbReference type="EMBL" id="VSSQ01000027">
    <property type="protein sequence ID" value="MPL65132.1"/>
    <property type="molecule type" value="Genomic_DNA"/>
</dbReference>
<evidence type="ECO:0000259" key="6">
    <source>
        <dbReference type="PROSITE" id="PS50110"/>
    </source>
</evidence>
<dbReference type="FunFam" id="3.40.50.2300:FF:000001">
    <property type="entry name" value="DNA-binding response regulator PhoB"/>
    <property type="match status" value="1"/>
</dbReference>
<sequence>MRILMIEDEKYMARAVAEVLKKNRYTVDLVHNGQFGLDCALSNIYDIIILDIMLPERDGLSILKEVRRNRIETPVILLTARGQLEDKVRGLDLGADDYLAKPFHTDELLARLRALGRRPPALLNEGALSFADLQLLPHALMLKSNGQEIKLTLKEAQLLELLINHKNIIVSKDAIIEKIWGHDTDAADNHVEAHISLLRKKLSEIHSGSMIRTIRGAGYTLLAGEAGR</sequence>
<dbReference type="Gene3D" id="3.40.50.2300">
    <property type="match status" value="1"/>
</dbReference>
<dbReference type="Gene3D" id="6.10.250.690">
    <property type="match status" value="1"/>
</dbReference>
<keyword evidence="2" id="KW-0902">Two-component regulatory system</keyword>
<dbReference type="PROSITE" id="PS50110">
    <property type="entry name" value="RESPONSE_REGULATORY"/>
    <property type="match status" value="1"/>
</dbReference>
<dbReference type="AlphaFoldDB" id="A0A644TFX0"/>
<dbReference type="SMART" id="SM00448">
    <property type="entry name" value="REC"/>
    <property type="match status" value="1"/>
</dbReference>
<organism evidence="8">
    <name type="scientific">bioreactor metagenome</name>
    <dbReference type="NCBI Taxonomy" id="1076179"/>
    <lineage>
        <taxon>unclassified sequences</taxon>
        <taxon>metagenomes</taxon>
        <taxon>ecological metagenomes</taxon>
    </lineage>
</organism>
<name>A0A644TFX0_9ZZZZ</name>
<evidence type="ECO:0000256" key="5">
    <source>
        <dbReference type="ARBA" id="ARBA00023163"/>
    </source>
</evidence>
<dbReference type="SMART" id="SM00862">
    <property type="entry name" value="Trans_reg_C"/>
    <property type="match status" value="1"/>
</dbReference>